<feature type="compositionally biased region" description="Basic and acidic residues" evidence="5">
    <location>
        <begin position="1"/>
        <end position="15"/>
    </location>
</feature>
<dbReference type="OrthoDB" id="2585655at2759"/>
<feature type="compositionally biased region" description="Low complexity" evidence="5">
    <location>
        <begin position="16"/>
        <end position="29"/>
    </location>
</feature>
<evidence type="ECO:0000256" key="4">
    <source>
        <dbReference type="ARBA" id="ARBA00023136"/>
    </source>
</evidence>
<evidence type="ECO:0000259" key="7">
    <source>
        <dbReference type="PROSITE" id="PS50850"/>
    </source>
</evidence>
<feature type="domain" description="Major facilitator superfamily (MFS) profile" evidence="7">
    <location>
        <begin position="111"/>
        <end position="679"/>
    </location>
</feature>
<dbReference type="GO" id="GO:0005886">
    <property type="term" value="C:plasma membrane"/>
    <property type="evidence" value="ECO:0007669"/>
    <property type="project" value="TreeGrafter"/>
</dbReference>
<feature type="transmembrane region" description="Helical" evidence="6">
    <location>
        <begin position="627"/>
        <end position="649"/>
    </location>
</feature>
<gene>
    <name evidence="8" type="ORF">BDZ90DRAFT_244612</name>
</gene>
<evidence type="ECO:0000256" key="3">
    <source>
        <dbReference type="ARBA" id="ARBA00022989"/>
    </source>
</evidence>
<feature type="compositionally biased region" description="Low complexity" evidence="5">
    <location>
        <begin position="709"/>
        <end position="719"/>
    </location>
</feature>
<dbReference type="PANTHER" id="PTHR23502:SF5">
    <property type="entry name" value="QUINIDINE RESISTANCE PROTEIN 3"/>
    <property type="match status" value="1"/>
</dbReference>
<dbReference type="PANTHER" id="PTHR23502">
    <property type="entry name" value="MAJOR FACILITATOR SUPERFAMILY"/>
    <property type="match status" value="1"/>
</dbReference>
<keyword evidence="2 6" id="KW-0812">Transmembrane</keyword>
<evidence type="ECO:0000313" key="9">
    <source>
        <dbReference type="Proteomes" id="UP000245884"/>
    </source>
</evidence>
<dbReference type="InterPro" id="IPR036259">
    <property type="entry name" value="MFS_trans_sf"/>
</dbReference>
<dbReference type="Gene3D" id="1.20.1250.20">
    <property type="entry name" value="MFS general substrate transporter like domains"/>
    <property type="match status" value="1"/>
</dbReference>
<feature type="transmembrane region" description="Helical" evidence="6">
    <location>
        <begin position="561"/>
        <end position="582"/>
    </location>
</feature>
<feature type="compositionally biased region" description="Basic and acidic residues" evidence="5">
    <location>
        <begin position="307"/>
        <end position="328"/>
    </location>
</feature>
<feature type="transmembrane region" description="Helical" evidence="6">
    <location>
        <begin position="149"/>
        <end position="165"/>
    </location>
</feature>
<evidence type="ECO:0000256" key="2">
    <source>
        <dbReference type="ARBA" id="ARBA00022692"/>
    </source>
</evidence>
<feature type="region of interest" description="Disordered" evidence="5">
    <location>
        <begin position="1"/>
        <end position="93"/>
    </location>
</feature>
<dbReference type="RefSeq" id="XP_025358976.1">
    <property type="nucleotide sequence ID" value="XM_025507468.1"/>
</dbReference>
<feature type="region of interest" description="Disordered" evidence="5">
    <location>
        <begin position="693"/>
        <end position="719"/>
    </location>
</feature>
<keyword evidence="3 6" id="KW-1133">Transmembrane helix</keyword>
<feature type="transmembrane region" description="Helical" evidence="6">
    <location>
        <begin position="177"/>
        <end position="196"/>
    </location>
</feature>
<dbReference type="GO" id="GO:0022857">
    <property type="term" value="F:transmembrane transporter activity"/>
    <property type="evidence" value="ECO:0007669"/>
    <property type="project" value="InterPro"/>
</dbReference>
<dbReference type="EMBL" id="KZ819681">
    <property type="protein sequence ID" value="PWN24364.1"/>
    <property type="molecule type" value="Genomic_DNA"/>
</dbReference>
<feature type="transmembrane region" description="Helical" evidence="6">
    <location>
        <begin position="265"/>
        <end position="284"/>
    </location>
</feature>
<keyword evidence="4 6" id="KW-0472">Membrane</keyword>
<feature type="region of interest" description="Disordered" evidence="5">
    <location>
        <begin position="307"/>
        <end position="344"/>
    </location>
</feature>
<evidence type="ECO:0000256" key="6">
    <source>
        <dbReference type="SAM" id="Phobius"/>
    </source>
</evidence>
<feature type="transmembrane region" description="Helical" evidence="6">
    <location>
        <begin position="515"/>
        <end position="541"/>
    </location>
</feature>
<feature type="transmembrane region" description="Helical" evidence="6">
    <location>
        <begin position="109"/>
        <end position="129"/>
    </location>
</feature>
<feature type="compositionally biased region" description="Polar residues" evidence="5">
    <location>
        <begin position="372"/>
        <end position="382"/>
    </location>
</feature>
<feature type="transmembrane region" description="Helical" evidence="6">
    <location>
        <begin position="202"/>
        <end position="224"/>
    </location>
</feature>
<reference evidence="8 9" key="1">
    <citation type="journal article" date="2018" name="Mol. Biol. Evol.">
        <title>Broad Genomic Sampling Reveals a Smut Pathogenic Ancestry of the Fungal Clade Ustilaginomycotina.</title>
        <authorList>
            <person name="Kijpornyongpan T."/>
            <person name="Mondo S.J."/>
            <person name="Barry K."/>
            <person name="Sandor L."/>
            <person name="Lee J."/>
            <person name="Lipzen A."/>
            <person name="Pangilinan J."/>
            <person name="LaButti K."/>
            <person name="Hainaut M."/>
            <person name="Henrissat B."/>
            <person name="Grigoriev I.V."/>
            <person name="Spatafora J.W."/>
            <person name="Aime M.C."/>
        </authorList>
    </citation>
    <scope>NUCLEOTIDE SEQUENCE [LARGE SCALE GENOMIC DNA]</scope>
    <source>
        <strain evidence="8 9">MCA 5214</strain>
    </source>
</reference>
<dbReference type="GeneID" id="37029291"/>
<feature type="region of interest" description="Disordered" evidence="5">
    <location>
        <begin position="361"/>
        <end position="463"/>
    </location>
</feature>
<feature type="compositionally biased region" description="Low complexity" evidence="5">
    <location>
        <begin position="434"/>
        <end position="452"/>
    </location>
</feature>
<dbReference type="SUPFAM" id="SSF103473">
    <property type="entry name" value="MFS general substrate transporter"/>
    <property type="match status" value="1"/>
</dbReference>
<dbReference type="AlphaFoldDB" id="A0A316UHI1"/>
<dbReference type="STRING" id="1569628.A0A316UHI1"/>
<feature type="transmembrane region" description="Helical" evidence="6">
    <location>
        <begin position="655"/>
        <end position="675"/>
    </location>
</feature>
<accession>A0A316UHI1</accession>
<evidence type="ECO:0000313" key="8">
    <source>
        <dbReference type="EMBL" id="PWN24364.1"/>
    </source>
</evidence>
<feature type="compositionally biased region" description="Basic and acidic residues" evidence="5">
    <location>
        <begin position="76"/>
        <end position="93"/>
    </location>
</feature>
<dbReference type="InterPro" id="IPR020846">
    <property type="entry name" value="MFS_dom"/>
</dbReference>
<protein>
    <submittedName>
        <fullName evidence="8">MFS general substrate transporter</fullName>
    </submittedName>
</protein>
<feature type="transmembrane region" description="Helical" evidence="6">
    <location>
        <begin position="236"/>
        <end position="253"/>
    </location>
</feature>
<evidence type="ECO:0000256" key="1">
    <source>
        <dbReference type="ARBA" id="ARBA00004141"/>
    </source>
</evidence>
<evidence type="ECO:0000256" key="5">
    <source>
        <dbReference type="SAM" id="MobiDB-lite"/>
    </source>
</evidence>
<feature type="transmembrane region" description="Helical" evidence="6">
    <location>
        <begin position="484"/>
        <end position="503"/>
    </location>
</feature>
<feature type="compositionally biased region" description="Basic and acidic residues" evidence="5">
    <location>
        <begin position="383"/>
        <end position="395"/>
    </location>
</feature>
<proteinExistence type="predicted"/>
<name>A0A316UHI1_9BASI</name>
<dbReference type="Pfam" id="PF07690">
    <property type="entry name" value="MFS_1"/>
    <property type="match status" value="1"/>
</dbReference>
<keyword evidence="9" id="KW-1185">Reference proteome</keyword>
<comment type="subcellular location">
    <subcellularLocation>
        <location evidence="1">Membrane</location>
        <topology evidence="1">Multi-pass membrane protein</topology>
    </subcellularLocation>
</comment>
<dbReference type="Proteomes" id="UP000245884">
    <property type="component" value="Unassembled WGS sequence"/>
</dbReference>
<feature type="transmembrane region" description="Helical" evidence="6">
    <location>
        <begin position="594"/>
        <end position="615"/>
    </location>
</feature>
<dbReference type="InterPro" id="IPR011701">
    <property type="entry name" value="MFS"/>
</dbReference>
<sequence>MAGHEQSTDTTRDEIATTAIPATAALPIPSVDEDLVRQEASSSFSSSSPPPPPAHSGGKRKDEEDVPPSPPSSSSHSEEYEHDANGMPTDIEHVPVTDDPRLWSEARKWYQVFIVSYGALIPTMGANAWFPAIADIKADLGASDASVDLSVSLYILFQGMFPLLWSPTSEIFGRKKCFLVAMGLYTVATGFTPLARNMATVIALRSIAAAGSAATLSIAAGSLADMYEAEERGVKVGVYYSLPISGPALAPILGGALTEAAGWRATFYFLTAAGGASFLLYCTFKETFRTERSAAWHKARIEAEKRLREHREEKHDGGDLEGTGRRASPDANANGDEQHKPMAVPDYQGAGIEYLYTTASETHIERQKRGATRTTSRAQRSKTLPERAPQEEQGKEANNLPGVSATAARSAGTREESQQKVTTPSRSRRIALQPLSLLSRTATTTLRRLPSRNPTSTGPSFKPSFSSVSPLGSAAHVLSQPHNLVTLLFSGVNFAAQYSLSFATTETFVAPPYGFSPILVGCVLLALGVGGVIGSVVGGRLSDLKLREVARRLGHKAPSEWRLRTIVYPMLAVPPCFIGYGWSLYYHANVGWPAALLFLLGLTQIWTYSVSLSYLVDANPGRSSAAISVNSAFRGVLACVASGVSSPLLREVGQGALQSGWGVLVAAVTAVMFVVMKRGERWRQPDWRWPRPSAWRRGARGEEGEKEAATGAGAGAAVA</sequence>
<organism evidence="8 9">
    <name type="scientific">Jaminaea rosea</name>
    <dbReference type="NCBI Taxonomy" id="1569628"/>
    <lineage>
        <taxon>Eukaryota</taxon>
        <taxon>Fungi</taxon>
        <taxon>Dikarya</taxon>
        <taxon>Basidiomycota</taxon>
        <taxon>Ustilaginomycotina</taxon>
        <taxon>Exobasidiomycetes</taxon>
        <taxon>Microstromatales</taxon>
        <taxon>Microstromatales incertae sedis</taxon>
        <taxon>Jaminaea</taxon>
    </lineage>
</organism>
<dbReference type="Gene3D" id="1.20.1720.10">
    <property type="entry name" value="Multidrug resistance protein D"/>
    <property type="match status" value="1"/>
</dbReference>
<dbReference type="PROSITE" id="PS50850">
    <property type="entry name" value="MFS"/>
    <property type="match status" value="1"/>
</dbReference>
<feature type="compositionally biased region" description="Basic and acidic residues" evidence="5">
    <location>
        <begin position="699"/>
        <end position="708"/>
    </location>
</feature>